<feature type="transmembrane region" description="Helical" evidence="1">
    <location>
        <begin position="96"/>
        <end position="117"/>
    </location>
</feature>
<keyword evidence="3" id="KW-1185">Reference proteome</keyword>
<protein>
    <recommendedName>
        <fullName evidence="4">YkuD domain-containing protein</fullName>
    </recommendedName>
</protein>
<proteinExistence type="predicted"/>
<keyword evidence="1" id="KW-0472">Membrane</keyword>
<accession>A0ABU0J5K2</accession>
<evidence type="ECO:0000313" key="3">
    <source>
        <dbReference type="Proteomes" id="UP001242480"/>
    </source>
</evidence>
<dbReference type="EMBL" id="JAUSVX010000002">
    <property type="protein sequence ID" value="MDQ0468569.1"/>
    <property type="molecule type" value="Genomic_DNA"/>
</dbReference>
<evidence type="ECO:0008006" key="4">
    <source>
        <dbReference type="Google" id="ProtNLM"/>
    </source>
</evidence>
<keyword evidence="1" id="KW-1133">Transmembrane helix</keyword>
<name>A0ABU0J5K2_9HYPH</name>
<evidence type="ECO:0000256" key="1">
    <source>
        <dbReference type="SAM" id="Phobius"/>
    </source>
</evidence>
<gene>
    <name evidence="2" type="ORF">QO011_001569</name>
</gene>
<comment type="caution">
    <text evidence="2">The sequence shown here is derived from an EMBL/GenBank/DDBJ whole genome shotgun (WGS) entry which is preliminary data.</text>
</comment>
<reference evidence="2 3" key="1">
    <citation type="submission" date="2023-07" db="EMBL/GenBank/DDBJ databases">
        <title>Genomic Encyclopedia of Type Strains, Phase IV (KMG-IV): sequencing the most valuable type-strain genomes for metagenomic binning, comparative biology and taxonomic classification.</title>
        <authorList>
            <person name="Goeker M."/>
        </authorList>
    </citation>
    <scope>NUCLEOTIDE SEQUENCE [LARGE SCALE GENOMIC DNA]</scope>
    <source>
        <strain evidence="2 3">DSM 19619</strain>
    </source>
</reference>
<sequence length="419" mass="44833">MTAAKRAGPPILMRRRHKGDNNRRRFCVQTLRGRGTGLLEGGWRRACRGCSPASPVMRQVADAEASMSGTERMIASLEPAGAGSGRVRHRRRRRPGIADLGAGLLLAAIAGLTPSLAAEQDIPAWLGAHVGDGEGQIARPVLERARALYLRKLGEGAVSNPCYFAMDATRPGDLGGGVLGRRFYVICEAERSFRAIAAGHGSGRDLKGLADFANGRRCVRNFGNALDSDLTTGGAYVTAETKTSFKGYYRVASNHDAVFVRSFVQFDGEGETANARQRAIGGHPAALLRGVCLRKSADSPYANGEGYVPVGKLVDYSGGRSNGCTSWSPSDARQIIPMLKDNPTTLYIYPESGDISAVARAVAAGRPPARAGLYWNASCLKEIVAPKYWPRATLEPIIARYEQAHPAPPPRPLPICAQP</sequence>
<keyword evidence="1" id="KW-0812">Transmembrane</keyword>
<evidence type="ECO:0000313" key="2">
    <source>
        <dbReference type="EMBL" id="MDQ0468569.1"/>
    </source>
</evidence>
<dbReference type="Proteomes" id="UP001242480">
    <property type="component" value="Unassembled WGS sequence"/>
</dbReference>
<organism evidence="2 3">
    <name type="scientific">Labrys wisconsinensis</name>
    <dbReference type="NCBI Taxonomy" id="425677"/>
    <lineage>
        <taxon>Bacteria</taxon>
        <taxon>Pseudomonadati</taxon>
        <taxon>Pseudomonadota</taxon>
        <taxon>Alphaproteobacteria</taxon>
        <taxon>Hyphomicrobiales</taxon>
        <taxon>Xanthobacteraceae</taxon>
        <taxon>Labrys</taxon>
    </lineage>
</organism>